<feature type="region of interest" description="Disordered" evidence="2">
    <location>
        <begin position="43"/>
        <end position="88"/>
    </location>
</feature>
<comment type="caution">
    <text evidence="1">Lacks conserved residue(s) required for the propagation of feature annotation.</text>
</comment>
<proteinExistence type="predicted"/>
<evidence type="ECO:0000313" key="5">
    <source>
        <dbReference type="WBParaSite" id="ACRNAN_Path_100.g361.t1"/>
    </source>
</evidence>
<accession>A0A914BU83</accession>
<evidence type="ECO:0000313" key="4">
    <source>
        <dbReference type="Proteomes" id="UP000887540"/>
    </source>
</evidence>
<dbReference type="WBParaSite" id="ACRNAN_Path_100.g361.t1">
    <property type="protein sequence ID" value="ACRNAN_Path_100.g361.t1"/>
    <property type="gene ID" value="ACRNAN_Path_100.g361"/>
</dbReference>
<feature type="domain" description="ShKT" evidence="3">
    <location>
        <begin position="1"/>
        <end position="26"/>
    </location>
</feature>
<sequence>WQRDGQCQGNSELFMHENCREICGLCNIRKRDRCTRVRIPAPQQVARNPPSRRRNGNGRRLNRRMQARKVPKPAGQPFRHRRVVAKKA</sequence>
<feature type="compositionally biased region" description="Basic residues" evidence="2">
    <location>
        <begin position="50"/>
        <end position="71"/>
    </location>
</feature>
<evidence type="ECO:0000256" key="2">
    <source>
        <dbReference type="SAM" id="MobiDB-lite"/>
    </source>
</evidence>
<dbReference type="PROSITE" id="PS51670">
    <property type="entry name" value="SHKT"/>
    <property type="match status" value="1"/>
</dbReference>
<dbReference type="Proteomes" id="UP000887540">
    <property type="component" value="Unplaced"/>
</dbReference>
<name>A0A914BU83_9BILA</name>
<protein>
    <submittedName>
        <fullName evidence="5">ShKT domain-containing protein</fullName>
    </submittedName>
</protein>
<organism evidence="4 5">
    <name type="scientific">Acrobeloides nanus</name>
    <dbReference type="NCBI Taxonomy" id="290746"/>
    <lineage>
        <taxon>Eukaryota</taxon>
        <taxon>Metazoa</taxon>
        <taxon>Ecdysozoa</taxon>
        <taxon>Nematoda</taxon>
        <taxon>Chromadorea</taxon>
        <taxon>Rhabditida</taxon>
        <taxon>Tylenchina</taxon>
        <taxon>Cephalobomorpha</taxon>
        <taxon>Cephaloboidea</taxon>
        <taxon>Cephalobidae</taxon>
        <taxon>Acrobeloides</taxon>
    </lineage>
</organism>
<evidence type="ECO:0000256" key="1">
    <source>
        <dbReference type="PROSITE-ProRule" id="PRU01005"/>
    </source>
</evidence>
<feature type="compositionally biased region" description="Basic residues" evidence="2">
    <location>
        <begin position="78"/>
        <end position="88"/>
    </location>
</feature>
<dbReference type="InterPro" id="IPR003582">
    <property type="entry name" value="ShKT_dom"/>
</dbReference>
<evidence type="ECO:0000259" key="3">
    <source>
        <dbReference type="PROSITE" id="PS51670"/>
    </source>
</evidence>
<dbReference type="AlphaFoldDB" id="A0A914BU83"/>
<keyword evidence="4" id="KW-1185">Reference proteome</keyword>
<reference evidence="5" key="1">
    <citation type="submission" date="2022-11" db="UniProtKB">
        <authorList>
            <consortium name="WormBaseParasite"/>
        </authorList>
    </citation>
    <scope>IDENTIFICATION</scope>
</reference>